<dbReference type="Pfam" id="PF11804">
    <property type="entry name" value="DUF3325"/>
    <property type="match status" value="1"/>
</dbReference>
<keyword evidence="1" id="KW-1133">Transmembrane helix</keyword>
<dbReference type="EMBL" id="BMWV01000003">
    <property type="protein sequence ID" value="GGY33935.1"/>
    <property type="molecule type" value="Genomic_DNA"/>
</dbReference>
<dbReference type="AlphaFoldDB" id="A0A411WY77"/>
<feature type="transmembrane region" description="Helical" evidence="1">
    <location>
        <begin position="48"/>
        <end position="64"/>
    </location>
</feature>
<dbReference type="EMBL" id="CP036401">
    <property type="protein sequence ID" value="QBI01646.1"/>
    <property type="molecule type" value="Genomic_DNA"/>
</dbReference>
<dbReference type="InterPro" id="IPR021762">
    <property type="entry name" value="DUF3325"/>
</dbReference>
<protein>
    <submittedName>
        <fullName evidence="3">DUF3325 family protein</fullName>
    </submittedName>
</protein>
<feature type="transmembrane region" description="Helical" evidence="1">
    <location>
        <begin position="71"/>
        <end position="91"/>
    </location>
</feature>
<organism evidence="2 5">
    <name type="scientific">Pseudoduganella albidiflava</name>
    <dbReference type="NCBI Taxonomy" id="321983"/>
    <lineage>
        <taxon>Bacteria</taxon>
        <taxon>Pseudomonadati</taxon>
        <taxon>Pseudomonadota</taxon>
        <taxon>Betaproteobacteria</taxon>
        <taxon>Burkholderiales</taxon>
        <taxon>Oxalobacteraceae</taxon>
        <taxon>Telluria group</taxon>
        <taxon>Pseudoduganella</taxon>
    </lineage>
</organism>
<evidence type="ECO:0000313" key="2">
    <source>
        <dbReference type="EMBL" id="GGY33935.1"/>
    </source>
</evidence>
<evidence type="ECO:0000313" key="4">
    <source>
        <dbReference type="Proteomes" id="UP000292307"/>
    </source>
</evidence>
<dbReference type="RefSeq" id="WP_131145766.1">
    <property type="nucleotide sequence ID" value="NZ_BMWV01000003.1"/>
</dbReference>
<name>A0A411WY77_9BURK</name>
<accession>A0A411WY77</accession>
<keyword evidence="1" id="KW-0812">Transmembrane</keyword>
<reference evidence="3 4" key="2">
    <citation type="submission" date="2019-02" db="EMBL/GenBank/DDBJ databases">
        <title>Draft Genome Sequences of Six Type Strains of the Genus Massilia.</title>
        <authorList>
            <person name="Miess H."/>
            <person name="Frediansyhah A."/>
            <person name="Gross H."/>
        </authorList>
    </citation>
    <scope>NUCLEOTIDE SEQUENCE [LARGE SCALE GENOMIC DNA]</scope>
    <source>
        <strain evidence="3 4">DSM 17472</strain>
    </source>
</reference>
<dbReference type="OrthoDB" id="5988692at2"/>
<proteinExistence type="predicted"/>
<evidence type="ECO:0000256" key="1">
    <source>
        <dbReference type="SAM" id="Phobius"/>
    </source>
</evidence>
<sequence>MRDALMLLAALAACMAGMGWFALSLDTHWEQVRGKAPRPAAMARQLRWLGAVALAIALVLCLVADSASIAVLVWLMAIAAAALAVALTLTWRARVLAVLVFWAGA</sequence>
<dbReference type="Proteomes" id="UP000292307">
    <property type="component" value="Chromosome"/>
</dbReference>
<keyword evidence="1" id="KW-0472">Membrane</keyword>
<dbReference type="Proteomes" id="UP000628442">
    <property type="component" value="Unassembled WGS sequence"/>
</dbReference>
<reference evidence="2" key="3">
    <citation type="submission" date="2022-12" db="EMBL/GenBank/DDBJ databases">
        <authorList>
            <person name="Sun Q."/>
            <person name="Kim S."/>
        </authorList>
    </citation>
    <scope>NUCLEOTIDE SEQUENCE</scope>
    <source>
        <strain evidence="2">KCTC 12343</strain>
    </source>
</reference>
<evidence type="ECO:0000313" key="3">
    <source>
        <dbReference type="EMBL" id="QBI01646.1"/>
    </source>
</evidence>
<gene>
    <name evidence="3" type="ORF">EYF70_12930</name>
    <name evidence="2" type="ORF">GCM10007387_14810</name>
</gene>
<evidence type="ECO:0000313" key="5">
    <source>
        <dbReference type="Proteomes" id="UP000628442"/>
    </source>
</evidence>
<keyword evidence="4" id="KW-1185">Reference proteome</keyword>
<reference evidence="2" key="1">
    <citation type="journal article" date="2014" name="Int. J. Syst. Evol. Microbiol.">
        <title>Complete genome sequence of Corynebacterium casei LMG S-19264T (=DSM 44701T), isolated from a smear-ripened cheese.</title>
        <authorList>
            <consortium name="US DOE Joint Genome Institute (JGI-PGF)"/>
            <person name="Walter F."/>
            <person name="Albersmeier A."/>
            <person name="Kalinowski J."/>
            <person name="Ruckert C."/>
        </authorList>
    </citation>
    <scope>NUCLEOTIDE SEQUENCE</scope>
    <source>
        <strain evidence="2">KCTC 12343</strain>
    </source>
</reference>